<accession>A0A2S0K1I3</accession>
<evidence type="ECO:0000313" key="1">
    <source>
        <dbReference type="EMBL" id="AVK97169.1"/>
    </source>
</evidence>
<dbReference type="EMBL" id="UFSZ01000001">
    <property type="protein sequence ID" value="SUV16953.1"/>
    <property type="molecule type" value="Genomic_DNA"/>
</dbReference>
<sequence>MQEEKRYKNTVWYRFGDYVFKVSKLDSGNTVVWVSFKGYNIAFPMIIREFLYEMEEYNYFDDMRVNCDWNGHRGFEVKQEEVDLLIGEILNFCTENEPETMGLIEKYNDNEWHEC</sequence>
<dbReference type="EMBL" id="CP019980">
    <property type="protein sequence ID" value="AVK97169.1"/>
    <property type="molecule type" value="Genomic_DNA"/>
</dbReference>
<evidence type="ECO:0000313" key="2">
    <source>
        <dbReference type="EMBL" id="SUV16953.1"/>
    </source>
</evidence>
<name>A0A2S0K1I3_LYSSH</name>
<protein>
    <submittedName>
        <fullName evidence="1">Uncharacterized protein</fullName>
    </submittedName>
</protein>
<dbReference type="GeneID" id="48277170"/>
<reference evidence="2 4" key="2">
    <citation type="submission" date="2018-06" db="EMBL/GenBank/DDBJ databases">
        <authorList>
            <consortium name="Pathogen Informatics"/>
            <person name="Doyle S."/>
        </authorList>
    </citation>
    <scope>NUCLEOTIDE SEQUENCE [LARGE SCALE GENOMIC DNA]</scope>
    <source>
        <strain evidence="2 4">NCTC10338</strain>
    </source>
</reference>
<dbReference type="Proteomes" id="UP000255295">
    <property type="component" value="Unassembled WGS sequence"/>
</dbReference>
<proteinExistence type="predicted"/>
<organism evidence="1 3">
    <name type="scientific">Lysinibacillus sphaericus</name>
    <name type="common">Bacillus sphaericus</name>
    <dbReference type="NCBI Taxonomy" id="1421"/>
    <lineage>
        <taxon>Bacteria</taxon>
        <taxon>Bacillati</taxon>
        <taxon>Bacillota</taxon>
        <taxon>Bacilli</taxon>
        <taxon>Bacillales</taxon>
        <taxon>Bacillaceae</taxon>
        <taxon>Lysinibacillus</taxon>
    </lineage>
</organism>
<dbReference type="Proteomes" id="UP000238825">
    <property type="component" value="Chromosome"/>
</dbReference>
<dbReference type="AlphaFoldDB" id="A0A2S0K1I3"/>
<gene>
    <name evidence="1" type="ORF">LS41612_13300</name>
    <name evidence="2" type="ORF">NCTC10338_02040</name>
</gene>
<reference evidence="1 3" key="1">
    <citation type="submission" date="2017-03" db="EMBL/GenBank/DDBJ databases">
        <title>The whole genome sequencing and assembly of Lysinibacillus sphaericus DSM 28T strain.</title>
        <authorList>
            <person name="Lee Y.-J."/>
            <person name="Yi H."/>
            <person name="Bahn Y.-S."/>
            <person name="Kim J.F."/>
            <person name="Lee D.-W."/>
        </authorList>
    </citation>
    <scope>NUCLEOTIDE SEQUENCE [LARGE SCALE GENOMIC DNA]</scope>
    <source>
        <strain evidence="1 3">DSM 28</strain>
    </source>
</reference>
<evidence type="ECO:0000313" key="4">
    <source>
        <dbReference type="Proteomes" id="UP000255295"/>
    </source>
</evidence>
<evidence type="ECO:0000313" key="3">
    <source>
        <dbReference type="Proteomes" id="UP000238825"/>
    </source>
</evidence>
<dbReference type="RefSeq" id="WP_024363670.1">
    <property type="nucleotide sequence ID" value="NZ_BJNS01000062.1"/>
</dbReference>